<feature type="chain" id="PRO_5047136543" evidence="1">
    <location>
        <begin position="30"/>
        <end position="146"/>
    </location>
</feature>
<dbReference type="Pfam" id="PF12849">
    <property type="entry name" value="PBP_like_2"/>
    <property type="match status" value="1"/>
</dbReference>
<protein>
    <submittedName>
        <fullName evidence="3">Substrate-binding domain-containing protein</fullName>
    </submittedName>
</protein>
<keyword evidence="4" id="KW-1185">Reference proteome</keyword>
<dbReference type="RefSeq" id="WP_263710734.1">
    <property type="nucleotide sequence ID" value="NZ_JAOWKX010000001.1"/>
</dbReference>
<evidence type="ECO:0000313" key="3">
    <source>
        <dbReference type="EMBL" id="MCV2883538.1"/>
    </source>
</evidence>
<proteinExistence type="predicted"/>
<keyword evidence="1" id="KW-0732">Signal</keyword>
<comment type="caution">
    <text evidence="3">The sequence shown here is derived from an EMBL/GenBank/DDBJ whole genome shotgun (WGS) entry which is preliminary data.</text>
</comment>
<organism evidence="3 4">
    <name type="scientific">Fluctibacter corallii</name>
    <dbReference type="NCBI Taxonomy" id="2984329"/>
    <lineage>
        <taxon>Bacteria</taxon>
        <taxon>Pseudomonadati</taxon>
        <taxon>Pseudomonadota</taxon>
        <taxon>Gammaproteobacteria</taxon>
        <taxon>Alteromonadales</taxon>
        <taxon>Alteromonadaceae</taxon>
        <taxon>Fluctibacter</taxon>
    </lineage>
</organism>
<dbReference type="InterPro" id="IPR024370">
    <property type="entry name" value="PBP_domain"/>
</dbReference>
<gene>
    <name evidence="3" type="ORF">OE749_02350</name>
</gene>
<dbReference type="EMBL" id="JAOWKX010000001">
    <property type="protein sequence ID" value="MCV2883538.1"/>
    <property type="molecule type" value="Genomic_DNA"/>
</dbReference>
<feature type="domain" description="PBP" evidence="2">
    <location>
        <begin position="23"/>
        <end position="134"/>
    </location>
</feature>
<sequence>MKHTHSIRSVFIATLCTLASLWIFSAAHAQVAVIVHPSNSSELDEGTIKKIFLGKTTKFNDGKIALPLNGAKDSAPREYFNNTVLGRTTNQVNSYWSKLVFTGKGEMPKEVDSDAEVVSTVAANQGAIGYVDPSAVNDSVKVVANF</sequence>
<evidence type="ECO:0000259" key="2">
    <source>
        <dbReference type="Pfam" id="PF12849"/>
    </source>
</evidence>
<dbReference type="Gene3D" id="3.40.190.10">
    <property type="entry name" value="Periplasmic binding protein-like II"/>
    <property type="match status" value="1"/>
</dbReference>
<feature type="signal peptide" evidence="1">
    <location>
        <begin position="1"/>
        <end position="29"/>
    </location>
</feature>
<accession>A0ABT3A4F4</accession>
<evidence type="ECO:0000256" key="1">
    <source>
        <dbReference type="SAM" id="SignalP"/>
    </source>
</evidence>
<evidence type="ECO:0000313" key="4">
    <source>
        <dbReference type="Proteomes" id="UP001652504"/>
    </source>
</evidence>
<name>A0ABT3A4F4_9ALTE</name>
<dbReference type="SUPFAM" id="SSF53850">
    <property type="entry name" value="Periplasmic binding protein-like II"/>
    <property type="match status" value="1"/>
</dbReference>
<reference evidence="3 4" key="1">
    <citation type="submission" date="2022-10" db="EMBL/GenBank/DDBJ databases">
        <title>Aestuariibacter sp. AA17 isolated from Montipora capitata coral fragment.</title>
        <authorList>
            <person name="Emsley S.A."/>
            <person name="Pfannmuller K.M."/>
            <person name="Loughran R.M."/>
            <person name="Shlafstein M."/>
            <person name="Papke E."/>
            <person name="Saw J.H."/>
            <person name="Ushijima B."/>
            <person name="Videau P."/>
        </authorList>
    </citation>
    <scope>NUCLEOTIDE SEQUENCE [LARGE SCALE GENOMIC DNA]</scope>
    <source>
        <strain evidence="3 4">AA17</strain>
    </source>
</reference>
<dbReference type="Proteomes" id="UP001652504">
    <property type="component" value="Unassembled WGS sequence"/>
</dbReference>